<reference evidence="2 3" key="1">
    <citation type="submission" date="2024-11" db="EMBL/GenBank/DDBJ databases">
        <title>A near-complete genome assembly of Cinchona calisaya.</title>
        <authorList>
            <person name="Lian D.C."/>
            <person name="Zhao X.W."/>
            <person name="Wei L."/>
        </authorList>
    </citation>
    <scope>NUCLEOTIDE SEQUENCE [LARGE SCALE GENOMIC DNA]</scope>
    <source>
        <tissue evidence="2">Nenye</tissue>
    </source>
</reference>
<name>A0ABD2Z5V3_9GENT</name>
<feature type="region of interest" description="Disordered" evidence="1">
    <location>
        <begin position="14"/>
        <end position="34"/>
    </location>
</feature>
<accession>A0ABD2Z5V3</accession>
<keyword evidence="3" id="KW-1185">Reference proteome</keyword>
<dbReference type="PANTHER" id="PTHR12858:SF1">
    <property type="entry name" value="PRE-RRNA-PROCESSING PROTEIN TSR1 HOMOLOG"/>
    <property type="match status" value="1"/>
</dbReference>
<comment type="caution">
    <text evidence="2">The sequence shown here is derived from an EMBL/GenBank/DDBJ whole genome shotgun (WGS) entry which is preliminary data.</text>
</comment>
<evidence type="ECO:0000313" key="3">
    <source>
        <dbReference type="Proteomes" id="UP001630127"/>
    </source>
</evidence>
<evidence type="ECO:0000313" key="2">
    <source>
        <dbReference type="EMBL" id="KAL3514859.1"/>
    </source>
</evidence>
<dbReference type="EMBL" id="JBJUIK010000011">
    <property type="protein sequence ID" value="KAL3514859.1"/>
    <property type="molecule type" value="Genomic_DNA"/>
</dbReference>
<sequence length="130" mass="14282">MPTKSLYKISIKSLNPSQCRQRSSSSSAPKTLRDQKRAELLKGKRATSGTGSPPRVIVLFGLSYSVDLNLLKEDLLGLLSPKRNGIEFPAVASSEYKLRATILKAPYGDLSACMEMAKCLELLVYQAVLY</sequence>
<dbReference type="Proteomes" id="UP001630127">
    <property type="component" value="Unassembled WGS sequence"/>
</dbReference>
<proteinExistence type="predicted"/>
<protein>
    <submittedName>
        <fullName evidence="2">Uncharacterized protein</fullName>
    </submittedName>
</protein>
<organism evidence="2 3">
    <name type="scientific">Cinchona calisaya</name>
    <dbReference type="NCBI Taxonomy" id="153742"/>
    <lineage>
        <taxon>Eukaryota</taxon>
        <taxon>Viridiplantae</taxon>
        <taxon>Streptophyta</taxon>
        <taxon>Embryophyta</taxon>
        <taxon>Tracheophyta</taxon>
        <taxon>Spermatophyta</taxon>
        <taxon>Magnoliopsida</taxon>
        <taxon>eudicotyledons</taxon>
        <taxon>Gunneridae</taxon>
        <taxon>Pentapetalae</taxon>
        <taxon>asterids</taxon>
        <taxon>lamiids</taxon>
        <taxon>Gentianales</taxon>
        <taxon>Rubiaceae</taxon>
        <taxon>Cinchonoideae</taxon>
        <taxon>Cinchoneae</taxon>
        <taxon>Cinchona</taxon>
    </lineage>
</organism>
<dbReference type="InterPro" id="IPR039761">
    <property type="entry name" value="Bms1/Tsr1"/>
</dbReference>
<dbReference type="PANTHER" id="PTHR12858">
    <property type="entry name" value="RIBOSOME BIOGENESIS PROTEIN"/>
    <property type="match status" value="1"/>
</dbReference>
<gene>
    <name evidence="2" type="ORF">ACH5RR_027576</name>
</gene>
<evidence type="ECO:0000256" key="1">
    <source>
        <dbReference type="SAM" id="MobiDB-lite"/>
    </source>
</evidence>
<feature type="compositionally biased region" description="Low complexity" evidence="1">
    <location>
        <begin position="17"/>
        <end position="27"/>
    </location>
</feature>
<dbReference type="AlphaFoldDB" id="A0ABD2Z5V3"/>